<dbReference type="AlphaFoldDB" id="A0A382Y4R1"/>
<proteinExistence type="predicted"/>
<accession>A0A382Y4R1</accession>
<evidence type="ECO:0000313" key="1">
    <source>
        <dbReference type="EMBL" id="SVD78120.1"/>
    </source>
</evidence>
<name>A0A382Y4R1_9ZZZZ</name>
<gene>
    <name evidence="1" type="ORF">METZ01_LOCUS430974</name>
</gene>
<feature type="non-terminal residue" evidence="1">
    <location>
        <position position="43"/>
    </location>
</feature>
<sequence length="43" mass="5263">MSLPASKVFNFLETNNLQKFDRYLVYSEKFDILRRSFRKMISE</sequence>
<reference evidence="1" key="1">
    <citation type="submission" date="2018-05" db="EMBL/GenBank/DDBJ databases">
        <authorList>
            <person name="Lanie J.A."/>
            <person name="Ng W.-L."/>
            <person name="Kazmierczak K.M."/>
            <person name="Andrzejewski T.M."/>
            <person name="Davidsen T.M."/>
            <person name="Wayne K.J."/>
            <person name="Tettelin H."/>
            <person name="Glass J.I."/>
            <person name="Rusch D."/>
            <person name="Podicherti R."/>
            <person name="Tsui H.-C.T."/>
            <person name="Winkler M.E."/>
        </authorList>
    </citation>
    <scope>NUCLEOTIDE SEQUENCE</scope>
</reference>
<protein>
    <submittedName>
        <fullName evidence="1">Uncharacterized protein</fullName>
    </submittedName>
</protein>
<organism evidence="1">
    <name type="scientific">marine metagenome</name>
    <dbReference type="NCBI Taxonomy" id="408172"/>
    <lineage>
        <taxon>unclassified sequences</taxon>
        <taxon>metagenomes</taxon>
        <taxon>ecological metagenomes</taxon>
    </lineage>
</organism>
<dbReference type="EMBL" id="UINC01172838">
    <property type="protein sequence ID" value="SVD78120.1"/>
    <property type="molecule type" value="Genomic_DNA"/>
</dbReference>